<dbReference type="PANTHER" id="PTHR34835:SF60">
    <property type="entry name" value="OS10G0490300 PROTEIN"/>
    <property type="match status" value="1"/>
</dbReference>
<dbReference type="EnsemblPlants" id="EMT02793">
    <property type="protein sequence ID" value="EMT02793"/>
    <property type="gene ID" value="F775_23752"/>
</dbReference>
<feature type="compositionally biased region" description="Low complexity" evidence="4">
    <location>
        <begin position="537"/>
        <end position="547"/>
    </location>
</feature>
<accession>R7W0P9</accession>
<evidence type="ECO:0000256" key="4">
    <source>
        <dbReference type="SAM" id="MobiDB-lite"/>
    </source>
</evidence>
<dbReference type="GO" id="GO:0006508">
    <property type="term" value="P:proteolysis"/>
    <property type="evidence" value="ECO:0007669"/>
    <property type="project" value="UniProtKB-KW"/>
</dbReference>
<dbReference type="InterPro" id="IPR038765">
    <property type="entry name" value="Papain-like_cys_pep_sf"/>
</dbReference>
<evidence type="ECO:0000256" key="1">
    <source>
        <dbReference type="ARBA" id="ARBA00005234"/>
    </source>
</evidence>
<evidence type="ECO:0000256" key="2">
    <source>
        <dbReference type="ARBA" id="ARBA00022670"/>
    </source>
</evidence>
<dbReference type="GO" id="GO:0008234">
    <property type="term" value="F:cysteine-type peptidase activity"/>
    <property type="evidence" value="ECO:0007669"/>
    <property type="project" value="InterPro"/>
</dbReference>
<dbReference type="PANTHER" id="PTHR34835">
    <property type="entry name" value="OS07G0283600 PROTEIN-RELATED"/>
    <property type="match status" value="1"/>
</dbReference>
<feature type="region of interest" description="Disordered" evidence="4">
    <location>
        <begin position="501"/>
        <end position="548"/>
    </location>
</feature>
<sequence length="1175" mass="132567">MATELAADDPPVVHLRATGEALATDMADEHRAGGEGRGMTTVYDLCTTDKRPSRTVPTVDDLCAANKPTPRVVPTVPEFPVAEELPNPELLNKDTIPEPLESNNNSKNDGSGDDSMDEQEEQSIVDMTESDASDGILIDGLRTFLQKRQERKQERSALKEKRKKRTRPEKGKAKGHMNKGRATAYSRFSIGYFAKIVDVVCQSNHRMEVVRNGGFGYLLELEDCYVPRPFAQWVADNISTKEEAIVLGGKSVPLNPEAVSLVLGIPAGRTKIRVLDEESGKAEFLSLFGLTDLPSISFFRNKLMKEELPDDVYLRCFLTVALATFLCPTSNTKPSTKYLGALVDVSKSTVFSSNILKVFHLYFVVYLQVRCLDFNNFGSITIPPALQTIKHFSDMLLGKDGLYGALQIKDEAETCYAQTDGAWASTSKNSNIRKAIHRVLGNSFPEKIKEDIFLNFQERVKDQNLSTCLIAKQVLLDTLNIVSSSFDGSQHTEKLESSDHLYMPTNEDNGSGSTIRVDSNGIEINSDGRGRKKRMKTSTQQSETSTTKDNILEVKIKGSRLEAAVEGGEAEMQSVPGNGHTKELQKEVVMEQTMQNSNVATQQPEMNMLDADTNFPKCNASDCSTQKEAPEKSTSLNYMLLSARLARALETTEQDMNSKDEASTHVPPTFSGFQHNAVNSNQSEHCTESKTMYQANKAAAIECVELDTTAFPQDNNNQDDFRFNEVREQGKHAGLDIDINIPLSNSTSNNSSLFHSVHMSIIFLHVTGGIDDKHKHVEDFQHTMHPLDIARQKYFFFDDMAPSCRIFVDHDDCGNEITEPELWRDLDMDSNAYEVQIEEAKKKYKSNTSKDIIKGFSSQHEQTALGDSSIHYAQKEPATTEMCKYRNFLPGFEEIDDIIDLTSPAAHTPKTWDNAKTCYYPMRTRNYENYVSSSQKNKKSYLTTPFIGKRLFTDEVIEEDDQDGTKDQPIPVIDELQLSPDVQILGERVFNGSCSNMDYFLQAWTTEEGRILMRRRALISFSGAGTTLPLHESERVCCFFPSVHHEHWILFIVDIVARKFIFLDSVYYGESPFHMEVKDLMINNFIKTWEESRLRRMGFRNFGIEYPNMPKQIGRDACGIFVLKWMQTFASRNPLQPQFRMKDVADARVRLAVDILFSNHNTDDDAKRLVKYFRQ</sequence>
<dbReference type="Gene3D" id="3.40.395.10">
    <property type="entry name" value="Adenoviral Proteinase, Chain A"/>
    <property type="match status" value="1"/>
</dbReference>
<feature type="compositionally biased region" description="Acidic residues" evidence="4">
    <location>
        <begin position="111"/>
        <end position="132"/>
    </location>
</feature>
<keyword evidence="2" id="KW-0645">Protease</keyword>
<feature type="compositionally biased region" description="Basic residues" evidence="4">
    <location>
        <begin position="160"/>
        <end position="178"/>
    </location>
</feature>
<dbReference type="ExpressionAtlas" id="R7W0P9">
    <property type="expression patterns" value="baseline"/>
</dbReference>
<proteinExistence type="inferred from homology"/>
<feature type="region of interest" description="Disordered" evidence="4">
    <location>
        <begin position="148"/>
        <end position="178"/>
    </location>
</feature>
<feature type="region of interest" description="Disordered" evidence="4">
    <location>
        <begin position="49"/>
        <end position="132"/>
    </location>
</feature>
<comment type="similarity">
    <text evidence="1">Belongs to the peptidase C48 family.</text>
</comment>
<organism evidence="6">
    <name type="scientific">Aegilops tauschii</name>
    <name type="common">Tausch's goatgrass</name>
    <name type="synonym">Aegilops squarrosa</name>
    <dbReference type="NCBI Taxonomy" id="37682"/>
    <lineage>
        <taxon>Eukaryota</taxon>
        <taxon>Viridiplantae</taxon>
        <taxon>Streptophyta</taxon>
        <taxon>Embryophyta</taxon>
        <taxon>Tracheophyta</taxon>
        <taxon>Spermatophyta</taxon>
        <taxon>Magnoliopsida</taxon>
        <taxon>Liliopsida</taxon>
        <taxon>Poales</taxon>
        <taxon>Poaceae</taxon>
        <taxon>BOP clade</taxon>
        <taxon>Pooideae</taxon>
        <taxon>Triticodae</taxon>
        <taxon>Triticeae</taxon>
        <taxon>Triticinae</taxon>
        <taxon>Aegilops</taxon>
    </lineage>
</organism>
<dbReference type="InterPro" id="IPR003653">
    <property type="entry name" value="Peptidase_C48_C"/>
</dbReference>
<name>R7W0P9_AEGTA</name>
<keyword evidence="3" id="KW-0378">Hydrolase</keyword>
<feature type="domain" description="Ubiquitin-like protease family profile" evidence="5">
    <location>
        <begin position="1045"/>
        <end position="1155"/>
    </location>
</feature>
<reference evidence="6" key="1">
    <citation type="submission" date="2015-06" db="UniProtKB">
        <authorList>
            <consortium name="EnsemblPlants"/>
        </authorList>
    </citation>
    <scope>IDENTIFICATION</scope>
</reference>
<feature type="compositionally biased region" description="Basic and acidic residues" evidence="4">
    <location>
        <begin position="148"/>
        <end position="159"/>
    </location>
</feature>
<dbReference type="AlphaFoldDB" id="R7W0P9"/>
<dbReference type="SUPFAM" id="SSF54001">
    <property type="entry name" value="Cysteine proteinases"/>
    <property type="match status" value="1"/>
</dbReference>
<evidence type="ECO:0000259" key="5">
    <source>
        <dbReference type="Pfam" id="PF02902"/>
    </source>
</evidence>
<feature type="compositionally biased region" description="Polar residues" evidence="4">
    <location>
        <begin position="506"/>
        <end position="517"/>
    </location>
</feature>
<dbReference type="Pfam" id="PF02902">
    <property type="entry name" value="Peptidase_C48"/>
    <property type="match status" value="1"/>
</dbReference>
<evidence type="ECO:0000256" key="3">
    <source>
        <dbReference type="ARBA" id="ARBA00022801"/>
    </source>
</evidence>
<protein>
    <recommendedName>
        <fullName evidence="5">Ubiquitin-like protease family profile domain-containing protein</fullName>
    </recommendedName>
</protein>
<evidence type="ECO:0000313" key="6">
    <source>
        <dbReference type="EnsemblPlants" id="EMT02793"/>
    </source>
</evidence>